<accession>A0ABN0RJI3</accession>
<protein>
    <recommendedName>
        <fullName evidence="3">Immunity protein 30 domain-containing protein</fullName>
    </recommendedName>
</protein>
<sequence length="156" mass="17849">MDWLSILKDSEKNKNDKLEAVGYIRDILDYGDEPDDKAIEIIDNLAVQATLQDDNDVKESILDAMLEGSKAPEVEKSINLNPIINHLNEFNDECLSYILSMLGNSGNVKYKTIIESYKDNTQLEEDVEEALSELDYRIKKIKKGTLLSDWRRIVKP</sequence>
<name>A0ABN0RJI3_9LIST</name>
<evidence type="ECO:0008006" key="3">
    <source>
        <dbReference type="Google" id="ProtNLM"/>
    </source>
</evidence>
<proteinExistence type="predicted"/>
<gene>
    <name evidence="1" type="ORF">MFLO_02085</name>
</gene>
<reference evidence="1 2" key="1">
    <citation type="journal article" date="2014" name="Int. J. Syst. Evol. Microbiol.">
        <title>Listeria floridensis sp. nov., Listeria aquatica sp. nov., Listeria cornellensis sp. nov., Listeria riparia sp. nov. and Listeria grandensis sp. nov., from agricultural and natural environments.</title>
        <authorList>
            <person name="den Bakker H.C."/>
            <person name="Warchocki S."/>
            <person name="Wright E.M."/>
            <person name="Allred A.F."/>
            <person name="Ahlstrom C."/>
            <person name="Manuel C.S."/>
            <person name="Stasiewicz M.J."/>
            <person name="Burrell A."/>
            <person name="Roof S."/>
            <person name="Strawn L."/>
            <person name="Fortes E.D."/>
            <person name="Nightingale K.K."/>
            <person name="Kephart D."/>
            <person name="Wiedmann M."/>
        </authorList>
    </citation>
    <scope>NUCLEOTIDE SEQUENCE [LARGE SCALE GENOMIC DNA]</scope>
    <source>
        <strain evidence="1 2">FSL S10-1187</strain>
    </source>
</reference>
<organism evidence="1 2">
    <name type="scientific">Listeria floridensis FSL S10-1187</name>
    <dbReference type="NCBI Taxonomy" id="1265817"/>
    <lineage>
        <taxon>Bacteria</taxon>
        <taxon>Bacillati</taxon>
        <taxon>Bacillota</taxon>
        <taxon>Bacilli</taxon>
        <taxon>Bacillales</taxon>
        <taxon>Listeriaceae</taxon>
        <taxon>Listeria</taxon>
    </lineage>
</organism>
<keyword evidence="2" id="KW-1185">Reference proteome</keyword>
<evidence type="ECO:0000313" key="2">
    <source>
        <dbReference type="Proteomes" id="UP000019249"/>
    </source>
</evidence>
<comment type="caution">
    <text evidence="1">The sequence shown here is derived from an EMBL/GenBank/DDBJ whole genome shotgun (WGS) entry which is preliminary data.</text>
</comment>
<dbReference type="EMBL" id="AODF01000001">
    <property type="protein sequence ID" value="EUJ33965.1"/>
    <property type="molecule type" value="Genomic_DNA"/>
</dbReference>
<evidence type="ECO:0000313" key="1">
    <source>
        <dbReference type="EMBL" id="EUJ33965.1"/>
    </source>
</evidence>
<dbReference type="Proteomes" id="UP000019249">
    <property type="component" value="Unassembled WGS sequence"/>
</dbReference>
<dbReference type="RefSeq" id="WP_051993408.1">
    <property type="nucleotide sequence ID" value="NZ_AODF01000001.1"/>
</dbReference>